<evidence type="ECO:0000259" key="2">
    <source>
        <dbReference type="PROSITE" id="PS50003"/>
    </source>
</evidence>
<dbReference type="PANTHER" id="PTHR22902:SF27">
    <property type="entry name" value="PLECKSTRIN HOMOLOGY DOMAIN-CONTAINING FAMILY A MEMBER 3"/>
    <property type="match status" value="1"/>
</dbReference>
<dbReference type="VEuPathDB" id="AmoebaDB:ACA1_394750"/>
<keyword evidence="4" id="KW-1185">Reference proteome</keyword>
<dbReference type="EMBL" id="KB007948">
    <property type="protein sequence ID" value="ELR18698.1"/>
    <property type="molecule type" value="Genomic_DNA"/>
</dbReference>
<dbReference type="Gene3D" id="2.30.29.30">
    <property type="entry name" value="Pleckstrin-homology domain (PH domain)/Phosphotyrosine-binding domain (PTB)"/>
    <property type="match status" value="3"/>
</dbReference>
<dbReference type="SMART" id="SM00233">
    <property type="entry name" value="PH"/>
    <property type="match status" value="3"/>
</dbReference>
<dbReference type="PROSITE" id="PS50003">
    <property type="entry name" value="PH_DOMAIN"/>
    <property type="match status" value="3"/>
</dbReference>
<name>L8H1R2_ACACF</name>
<dbReference type="SUPFAM" id="SSF50729">
    <property type="entry name" value="PH domain-like"/>
    <property type="match status" value="3"/>
</dbReference>
<dbReference type="AlphaFoldDB" id="L8H1R2"/>
<feature type="domain" description="PH" evidence="2">
    <location>
        <begin position="200"/>
        <end position="296"/>
    </location>
</feature>
<dbReference type="GO" id="GO:0055037">
    <property type="term" value="C:recycling endosome"/>
    <property type="evidence" value="ECO:0007669"/>
    <property type="project" value="TreeGrafter"/>
</dbReference>
<dbReference type="KEGG" id="acan:ACA1_394750"/>
<organism evidence="3 4">
    <name type="scientific">Acanthamoeba castellanii (strain ATCC 30010 / Neff)</name>
    <dbReference type="NCBI Taxonomy" id="1257118"/>
    <lineage>
        <taxon>Eukaryota</taxon>
        <taxon>Amoebozoa</taxon>
        <taxon>Discosea</taxon>
        <taxon>Longamoebia</taxon>
        <taxon>Centramoebida</taxon>
        <taxon>Acanthamoebidae</taxon>
        <taxon>Acanthamoeba</taxon>
    </lineage>
</organism>
<dbReference type="FunFam" id="2.30.29.30:FF:000286">
    <property type="entry name" value="PH-protein kinase domain containing protein"/>
    <property type="match status" value="3"/>
</dbReference>
<dbReference type="Pfam" id="PF00169">
    <property type="entry name" value="PH"/>
    <property type="match status" value="3"/>
</dbReference>
<dbReference type="GO" id="GO:0005547">
    <property type="term" value="F:phosphatidylinositol-3,4,5-trisphosphate binding"/>
    <property type="evidence" value="ECO:0007669"/>
    <property type="project" value="UniProtKB-ARBA"/>
</dbReference>
<reference evidence="3 4" key="1">
    <citation type="journal article" date="2013" name="Genome Biol.">
        <title>Genome of Acanthamoeba castellanii highlights extensive lateral gene transfer and early evolution of tyrosine kinase signaling.</title>
        <authorList>
            <person name="Clarke M."/>
            <person name="Lohan A.J."/>
            <person name="Liu B."/>
            <person name="Lagkouvardos I."/>
            <person name="Roy S."/>
            <person name="Zafar N."/>
            <person name="Bertelli C."/>
            <person name="Schilde C."/>
            <person name="Kianianmomeni A."/>
            <person name="Burglin T.R."/>
            <person name="Frech C."/>
            <person name="Turcotte B."/>
            <person name="Kopec K.O."/>
            <person name="Synnott J.M."/>
            <person name="Choo C."/>
            <person name="Paponov I."/>
            <person name="Finkler A."/>
            <person name="Soon Heng Tan C."/>
            <person name="Hutchins A.P."/>
            <person name="Weinmeier T."/>
            <person name="Rattei T."/>
            <person name="Chu J.S."/>
            <person name="Gimenez G."/>
            <person name="Irimia M."/>
            <person name="Rigden D.J."/>
            <person name="Fitzpatrick D.A."/>
            <person name="Lorenzo-Morales J."/>
            <person name="Bateman A."/>
            <person name="Chiu C.H."/>
            <person name="Tang P."/>
            <person name="Hegemann P."/>
            <person name="Fromm H."/>
            <person name="Raoult D."/>
            <person name="Greub G."/>
            <person name="Miranda-Saavedra D."/>
            <person name="Chen N."/>
            <person name="Nash P."/>
            <person name="Ginger M.L."/>
            <person name="Horn M."/>
            <person name="Schaap P."/>
            <person name="Caler L."/>
            <person name="Loftus B."/>
        </authorList>
    </citation>
    <scope>NUCLEOTIDE SEQUENCE [LARGE SCALE GENOMIC DNA]</scope>
    <source>
        <strain evidence="3 4">Neff</strain>
    </source>
</reference>
<dbReference type="InterPro" id="IPR011993">
    <property type="entry name" value="PH-like_dom_sf"/>
</dbReference>
<feature type="domain" description="PH" evidence="2">
    <location>
        <begin position="341"/>
        <end position="433"/>
    </location>
</feature>
<proteinExistence type="predicted"/>
<dbReference type="GO" id="GO:0042147">
    <property type="term" value="P:retrograde transport, endosome to Golgi"/>
    <property type="evidence" value="ECO:0007669"/>
    <property type="project" value="TreeGrafter"/>
</dbReference>
<gene>
    <name evidence="3" type="ORF">ACA1_394750</name>
</gene>
<dbReference type="GO" id="GO:0007032">
    <property type="term" value="P:endosome organization"/>
    <property type="evidence" value="ECO:0007669"/>
    <property type="project" value="TreeGrafter"/>
</dbReference>
<dbReference type="GO" id="GO:0005769">
    <property type="term" value="C:early endosome"/>
    <property type="evidence" value="ECO:0007669"/>
    <property type="project" value="TreeGrafter"/>
</dbReference>
<dbReference type="GO" id="GO:0005829">
    <property type="term" value="C:cytosol"/>
    <property type="evidence" value="ECO:0007669"/>
    <property type="project" value="GOC"/>
</dbReference>
<dbReference type="GeneID" id="14919489"/>
<accession>L8H1R2</accession>
<dbReference type="GO" id="GO:0001881">
    <property type="term" value="P:receptor recycling"/>
    <property type="evidence" value="ECO:0007669"/>
    <property type="project" value="TreeGrafter"/>
</dbReference>
<dbReference type="Proteomes" id="UP000011083">
    <property type="component" value="Unassembled WGS sequence"/>
</dbReference>
<dbReference type="GO" id="GO:0005802">
    <property type="term" value="C:trans-Golgi network"/>
    <property type="evidence" value="ECO:0007669"/>
    <property type="project" value="TreeGrafter"/>
</dbReference>
<dbReference type="PANTHER" id="PTHR22902">
    <property type="entry name" value="SESQUIPEDALIAN"/>
    <property type="match status" value="1"/>
</dbReference>
<evidence type="ECO:0000256" key="1">
    <source>
        <dbReference type="ARBA" id="ARBA00022553"/>
    </source>
</evidence>
<evidence type="ECO:0000313" key="3">
    <source>
        <dbReference type="EMBL" id="ELR18698.1"/>
    </source>
</evidence>
<dbReference type="InterPro" id="IPR045188">
    <property type="entry name" value="Boi1/Boi2-like"/>
</dbReference>
<feature type="domain" description="PH" evidence="2">
    <location>
        <begin position="78"/>
        <end position="181"/>
    </location>
</feature>
<evidence type="ECO:0000313" key="4">
    <source>
        <dbReference type="Proteomes" id="UP000011083"/>
    </source>
</evidence>
<protein>
    <submittedName>
        <fullName evidence="3">PH domain containing protein</fullName>
    </submittedName>
</protein>
<dbReference type="RefSeq" id="XP_004340741.1">
    <property type="nucleotide sequence ID" value="XM_004340693.1"/>
</dbReference>
<dbReference type="InterPro" id="IPR001849">
    <property type="entry name" value="PH_domain"/>
</dbReference>
<dbReference type="OrthoDB" id="2157866at2759"/>
<keyword evidence="1" id="KW-0597">Phosphoprotein</keyword>
<sequence>MESYITTKLSEMTEFLNAYAVKSEIKEVDEVSPSVTQVEKEALDVLQKVMKYNIHKIGRVIVTSNEQRKSWRKNVADNAEKQGYLKKKGEISVTSSWRTRWFVLKNRFLYYFKSPQHSTSAGAIPLGKCTVKAVELEAKDKDKDSQEFCFEIVTNYRTYCLMAATESERLKWIEAIEAKIKSTETAQSLTPLSTSGSSITTAKKGYLIKRGNMVKNWKKRWFVLKDHLLFYYKTHTDPSPKGEVPIQHCFVRRSDLKDAETQFVFELTVAERTFVFCAPDEETVKSWMDAIKRSKNEWWKTEQDRKGKHLERKPASLRDAVIPGVRNKITDVESAKRALIRPEREGFLIKQGASVRTWKRQWCVVSEGRLYYFKTPNDDTAAGFVALEDSAVERSAVGGFCLEIVTRERRHFFRANDREDMEAWISVIRLSASKKVESVPDKGLSVAVQGSTRKAGWLLKMGAKGACQRETPVTLAISDEEKARAEAVIDAFVERVDVAKIVHDVHASK</sequence>